<evidence type="ECO:0000313" key="2">
    <source>
        <dbReference type="EMBL" id="KAJ8706003.1"/>
    </source>
</evidence>
<feature type="region of interest" description="Disordered" evidence="1">
    <location>
        <begin position="82"/>
        <end position="103"/>
    </location>
</feature>
<evidence type="ECO:0000313" key="3">
    <source>
        <dbReference type="Proteomes" id="UP001231518"/>
    </source>
</evidence>
<dbReference type="Proteomes" id="UP001231518">
    <property type="component" value="Chromosome 26"/>
</dbReference>
<reference evidence="2" key="1">
    <citation type="submission" date="2023-03" db="EMBL/GenBank/DDBJ databases">
        <title>Chromosome-level genomes of two armyworms, Mythimna separata and Mythimna loreyi, provide insights into the biosynthesis and reception of sex pheromones.</title>
        <authorList>
            <person name="Zhao H."/>
        </authorList>
    </citation>
    <scope>NUCLEOTIDE SEQUENCE</scope>
    <source>
        <strain evidence="2">BeijingLab</strain>
        <tissue evidence="2">Pupa</tissue>
    </source>
</reference>
<sequence length="119" mass="13319">MPPGPGPGEIPSELCPPYSELSRQRSFAPVLHLHAQIVHVCNDCCLQIPRWQASKEARRYPRTIRMAMTQVWPPVAYPKMAPKPALRKGPWTERSPRKASGRGRLDTLGIISLGNNDLL</sequence>
<name>A0AAD7Y8C0_MYTSE</name>
<organism evidence="2 3">
    <name type="scientific">Mythimna separata</name>
    <name type="common">Oriental armyworm</name>
    <name type="synonym">Pseudaletia separata</name>
    <dbReference type="NCBI Taxonomy" id="271217"/>
    <lineage>
        <taxon>Eukaryota</taxon>
        <taxon>Metazoa</taxon>
        <taxon>Ecdysozoa</taxon>
        <taxon>Arthropoda</taxon>
        <taxon>Hexapoda</taxon>
        <taxon>Insecta</taxon>
        <taxon>Pterygota</taxon>
        <taxon>Neoptera</taxon>
        <taxon>Endopterygota</taxon>
        <taxon>Lepidoptera</taxon>
        <taxon>Glossata</taxon>
        <taxon>Ditrysia</taxon>
        <taxon>Noctuoidea</taxon>
        <taxon>Noctuidae</taxon>
        <taxon>Noctuinae</taxon>
        <taxon>Hadenini</taxon>
        <taxon>Mythimna</taxon>
    </lineage>
</organism>
<dbReference type="EMBL" id="JARGEI010000029">
    <property type="protein sequence ID" value="KAJ8706003.1"/>
    <property type="molecule type" value="Genomic_DNA"/>
</dbReference>
<accession>A0AAD7Y8C0</accession>
<proteinExistence type="predicted"/>
<keyword evidence="3" id="KW-1185">Reference proteome</keyword>
<comment type="caution">
    <text evidence="2">The sequence shown here is derived from an EMBL/GenBank/DDBJ whole genome shotgun (WGS) entry which is preliminary data.</text>
</comment>
<evidence type="ECO:0000256" key="1">
    <source>
        <dbReference type="SAM" id="MobiDB-lite"/>
    </source>
</evidence>
<protein>
    <submittedName>
        <fullName evidence="2">Uncharacterized protein</fullName>
    </submittedName>
</protein>
<dbReference type="AlphaFoldDB" id="A0AAD7Y8C0"/>
<gene>
    <name evidence="2" type="ORF">PYW07_010780</name>
</gene>